<dbReference type="Gene3D" id="3.10.20.410">
    <property type="match status" value="1"/>
</dbReference>
<comment type="similarity">
    <text evidence="2 9">Belongs to the fimbrial export usher family.</text>
</comment>
<evidence type="ECO:0000256" key="2">
    <source>
        <dbReference type="ARBA" id="ARBA00008064"/>
    </source>
</evidence>
<dbReference type="InterPro" id="IPR043142">
    <property type="entry name" value="PapC-like_C_sf"/>
</dbReference>
<evidence type="ECO:0000313" key="14">
    <source>
        <dbReference type="Proteomes" id="UP000285324"/>
    </source>
</evidence>
<dbReference type="InterPro" id="IPR000015">
    <property type="entry name" value="Fimb_usher"/>
</dbReference>
<keyword evidence="4" id="KW-1134">Transmembrane beta strand</keyword>
<evidence type="ECO:0000259" key="11">
    <source>
        <dbReference type="Pfam" id="PF13953"/>
    </source>
</evidence>
<dbReference type="Pfam" id="PF13953">
    <property type="entry name" value="PapC_C"/>
    <property type="match status" value="1"/>
</dbReference>
<sequence>MKQILSKLLHTRDCAGQRLTPLCAALLVALAAHDQEARAADTAASGNMVASVEFEDAFLMGGAGQRTDLSRFAKGNAAAPGNYSVDLFINQGYVGRVEVPFAPVAGEAAAQPVFDRQLLQRIGVDLGKLSAEATDKLAQGDSLRLDDIAADAGSDFDFGDQRLDLSIPQASMSRHARGYVSPELWDSGVNAAMLNYDFNLYNYRNNAFGGTQRQGYLGLRAGANLGDWRLRHNGSYSFDSQGRRQYQNLSTYAQREIVALSSQLTLGEAYTSGELFDSTPFKGVRLASDDRMLPDSMRGYAPVVRGVANSNARVTIRQNSVIIYETTVAPGAFEITDLYATGYGGDLDVSVQEADGSVRKFSVPYAAVPMSLRPGVSRYSVVGGAVRNKQLSKSPHFVQATYQRGLSNLVTGYAGATVAQNYTSALLGGTLNTSFGAVGLDATQSRLSMNGATHTGTSMRASYAKSLPATGTNVSIAAYRYSTGGFYGLNEAMNSLYGYGQYRYSGSMVRERNRASLVISQQLGGERGSINLTGSAVDHWNRDRRDVNYSIAYANTYKSMGYNLTVQRQRDSRQQMGTAVYATFSIPLGKSSPLSLSTNAGRDSNGRMQLQSTLSGSTGEDHQLSYSLSADHASGGSGGSMNGGSASMLYRAPVADFMGSAGVGTGYSQSSVGMRGAVVVHPGGLTLSQPLSETFGIVEAPDAEGARLLNASGVRVNSRGYAVVPHLTPYRMNTVDIDPKGLSTDVELQVTSQQVAPRAGAVAMLRYATVSGRSAMLQVLRADGKPLPFGASVQDEHGVEVGLVGQASRILARGLQDMGQLTVRWGEQLDDSCRMNYELPVMEKDTRSDGYWQVETRCN</sequence>
<dbReference type="AlphaFoldDB" id="A0A424WJK1"/>
<evidence type="ECO:0000256" key="6">
    <source>
        <dbReference type="ARBA" id="ARBA00022729"/>
    </source>
</evidence>
<keyword evidence="8 9" id="KW-0998">Cell outer membrane</keyword>
<evidence type="ECO:0000256" key="9">
    <source>
        <dbReference type="RuleBase" id="RU003884"/>
    </source>
</evidence>
<dbReference type="InterPro" id="IPR042186">
    <property type="entry name" value="FimD_plug_dom"/>
</dbReference>
<keyword evidence="5 9" id="KW-0812">Transmembrane</keyword>
<evidence type="ECO:0000256" key="8">
    <source>
        <dbReference type="ARBA" id="ARBA00023237"/>
    </source>
</evidence>
<proteinExistence type="inferred from homology"/>
<feature type="domain" description="PapC N-terminal" evidence="12">
    <location>
        <begin position="53"/>
        <end position="199"/>
    </location>
</feature>
<comment type="subcellular location">
    <subcellularLocation>
        <location evidence="1 9">Cell outer membrane</location>
        <topology evidence="1 9">Multi-pass membrane protein</topology>
    </subcellularLocation>
</comment>
<dbReference type="SUPFAM" id="SSF141729">
    <property type="entry name" value="FimD N-terminal domain-like"/>
    <property type="match status" value="1"/>
</dbReference>
<evidence type="ECO:0000256" key="1">
    <source>
        <dbReference type="ARBA" id="ARBA00004571"/>
    </source>
</evidence>
<keyword evidence="3 9" id="KW-0813">Transport</keyword>
<dbReference type="Pfam" id="PF13954">
    <property type="entry name" value="PapC_N"/>
    <property type="match status" value="1"/>
</dbReference>
<dbReference type="OrthoDB" id="6554712at2"/>
<keyword evidence="7 9" id="KW-0472">Membrane</keyword>
<dbReference type="FunFam" id="2.60.40.3110:FF:000001">
    <property type="entry name" value="Putative fimbrial outer membrane usher"/>
    <property type="match status" value="1"/>
</dbReference>
<dbReference type="Gene3D" id="2.60.40.3110">
    <property type="match status" value="1"/>
</dbReference>
<reference evidence="13 14" key="1">
    <citation type="submission" date="2018-08" db="EMBL/GenBank/DDBJ databases">
        <title>Achromobacter xylosoxidans Genome sequencing and assembly.</title>
        <authorList>
            <person name="Wang R."/>
            <person name="Rensing C."/>
            <person name="Li Y."/>
        </authorList>
    </citation>
    <scope>NUCLEOTIDE SEQUENCE [LARGE SCALE GENOMIC DNA]</scope>
    <source>
        <strain evidence="13 14">GD003A</strain>
    </source>
</reference>
<dbReference type="Proteomes" id="UP000285324">
    <property type="component" value="Unassembled WGS sequence"/>
</dbReference>
<keyword evidence="6" id="KW-0732">Signal</keyword>
<feature type="domain" description="PapC-like C-terminal" evidence="11">
    <location>
        <begin position="776"/>
        <end position="840"/>
    </location>
</feature>
<comment type="caution">
    <text evidence="13">The sequence shown here is derived from an EMBL/GenBank/DDBJ whole genome shotgun (WGS) entry which is preliminary data.</text>
</comment>
<dbReference type="InterPro" id="IPR037224">
    <property type="entry name" value="PapC_N_sf"/>
</dbReference>
<organism evidence="13 14">
    <name type="scientific">Alcaligenes xylosoxydans xylosoxydans</name>
    <name type="common">Achromobacter xylosoxidans</name>
    <dbReference type="NCBI Taxonomy" id="85698"/>
    <lineage>
        <taxon>Bacteria</taxon>
        <taxon>Pseudomonadati</taxon>
        <taxon>Pseudomonadota</taxon>
        <taxon>Betaproteobacteria</taxon>
        <taxon>Burkholderiales</taxon>
        <taxon>Alcaligenaceae</taxon>
        <taxon>Achromobacter</taxon>
    </lineage>
</organism>
<accession>A0A424WJK1</accession>
<gene>
    <name evidence="13" type="ORF">DY367_01515</name>
</gene>
<dbReference type="PANTHER" id="PTHR30451">
    <property type="entry name" value="OUTER MEMBRANE USHER PROTEIN"/>
    <property type="match status" value="1"/>
</dbReference>
<dbReference type="Gene3D" id="2.60.40.2610">
    <property type="entry name" value="Outer membrane usher protein FimD, plug domain"/>
    <property type="match status" value="1"/>
</dbReference>
<evidence type="ECO:0000256" key="4">
    <source>
        <dbReference type="ARBA" id="ARBA00022452"/>
    </source>
</evidence>
<evidence type="ECO:0000256" key="7">
    <source>
        <dbReference type="ARBA" id="ARBA00023136"/>
    </source>
</evidence>
<name>A0A424WJK1_ALCXX</name>
<dbReference type="RefSeq" id="WP_118931456.1">
    <property type="nucleotide sequence ID" value="NZ_CP061008.1"/>
</dbReference>
<evidence type="ECO:0000256" key="5">
    <source>
        <dbReference type="ARBA" id="ARBA00022692"/>
    </source>
</evidence>
<keyword evidence="9" id="KW-1029">Fimbrium biogenesis</keyword>
<feature type="region of interest" description="Disordered" evidence="10">
    <location>
        <begin position="594"/>
        <end position="622"/>
    </location>
</feature>
<evidence type="ECO:0000259" key="12">
    <source>
        <dbReference type="Pfam" id="PF13954"/>
    </source>
</evidence>
<dbReference type="InterPro" id="IPR018030">
    <property type="entry name" value="Fimbrial_membr_usher_CS"/>
</dbReference>
<dbReference type="GO" id="GO:0009297">
    <property type="term" value="P:pilus assembly"/>
    <property type="evidence" value="ECO:0007669"/>
    <property type="project" value="InterPro"/>
</dbReference>
<protein>
    <submittedName>
        <fullName evidence="13">Fimbrial biogenesis outer membrane usher protein</fullName>
    </submittedName>
</protein>
<dbReference type="Pfam" id="PF00577">
    <property type="entry name" value="Usher"/>
    <property type="match status" value="1"/>
</dbReference>
<dbReference type="EMBL" id="QVXO01000002">
    <property type="protein sequence ID" value="RPJ93460.1"/>
    <property type="molecule type" value="Genomic_DNA"/>
</dbReference>
<dbReference type="InterPro" id="IPR025885">
    <property type="entry name" value="PapC_N"/>
</dbReference>
<dbReference type="InterPro" id="IPR025949">
    <property type="entry name" value="PapC-like_C"/>
</dbReference>
<evidence type="ECO:0000313" key="13">
    <source>
        <dbReference type="EMBL" id="RPJ93460.1"/>
    </source>
</evidence>
<dbReference type="Gene3D" id="2.60.40.2070">
    <property type="match status" value="1"/>
</dbReference>
<dbReference type="PROSITE" id="PS01151">
    <property type="entry name" value="FIMBRIAL_USHER"/>
    <property type="match status" value="1"/>
</dbReference>
<dbReference type="GO" id="GO:0015473">
    <property type="term" value="F:fimbrial usher porin activity"/>
    <property type="evidence" value="ECO:0007669"/>
    <property type="project" value="InterPro"/>
</dbReference>
<evidence type="ECO:0000256" key="10">
    <source>
        <dbReference type="SAM" id="MobiDB-lite"/>
    </source>
</evidence>
<evidence type="ECO:0000256" key="3">
    <source>
        <dbReference type="ARBA" id="ARBA00022448"/>
    </source>
</evidence>
<dbReference type="PANTHER" id="PTHR30451:SF20">
    <property type="entry name" value="FIMBRIAE USHER"/>
    <property type="match status" value="1"/>
</dbReference>
<dbReference type="GO" id="GO:0009279">
    <property type="term" value="C:cell outer membrane"/>
    <property type="evidence" value="ECO:0007669"/>
    <property type="project" value="UniProtKB-SubCell"/>
</dbReference>